<dbReference type="GO" id="GO:0033554">
    <property type="term" value="P:cellular response to stress"/>
    <property type="evidence" value="ECO:0007669"/>
    <property type="project" value="TreeGrafter"/>
</dbReference>
<dbReference type="PRINTS" id="PR00057">
    <property type="entry name" value="NFKBTNSCPFCT"/>
</dbReference>
<keyword evidence="5" id="KW-0804">Transcription</keyword>
<keyword evidence="2" id="KW-0805">Transcription regulation</keyword>
<gene>
    <name evidence="9" type="primary">relb</name>
</gene>
<dbReference type="Pfam" id="PF16179">
    <property type="entry name" value="RHD_dimer"/>
    <property type="match status" value="1"/>
</dbReference>
<reference evidence="9" key="3">
    <citation type="submission" date="2025-09" db="UniProtKB">
        <authorList>
            <consortium name="Ensembl"/>
        </authorList>
    </citation>
    <scope>IDENTIFICATION</scope>
</reference>
<dbReference type="GO" id="GO:0030098">
    <property type="term" value="P:lymphocyte differentiation"/>
    <property type="evidence" value="ECO:0007669"/>
    <property type="project" value="UniProtKB-ARBA"/>
</dbReference>
<dbReference type="GO" id="GO:0000981">
    <property type="term" value="F:DNA-binding transcription factor activity, RNA polymerase II-specific"/>
    <property type="evidence" value="ECO:0007669"/>
    <property type="project" value="TreeGrafter"/>
</dbReference>
<dbReference type="GO" id="GO:0006954">
    <property type="term" value="P:inflammatory response"/>
    <property type="evidence" value="ECO:0007669"/>
    <property type="project" value="TreeGrafter"/>
</dbReference>
<dbReference type="PROSITE" id="PS50254">
    <property type="entry name" value="REL_2"/>
    <property type="match status" value="1"/>
</dbReference>
<dbReference type="GO" id="GO:0000978">
    <property type="term" value="F:RNA polymerase II cis-regulatory region sequence-specific DNA binding"/>
    <property type="evidence" value="ECO:0007669"/>
    <property type="project" value="UniProtKB-ARBA"/>
</dbReference>
<dbReference type="InterPro" id="IPR037059">
    <property type="entry name" value="RHD_DNA_bind_dom_sf"/>
</dbReference>
<organism evidence="9 10">
    <name type="scientific">Myripristis murdjan</name>
    <name type="common">pinecone soldierfish</name>
    <dbReference type="NCBI Taxonomy" id="586833"/>
    <lineage>
        <taxon>Eukaryota</taxon>
        <taxon>Metazoa</taxon>
        <taxon>Chordata</taxon>
        <taxon>Craniata</taxon>
        <taxon>Vertebrata</taxon>
        <taxon>Euteleostomi</taxon>
        <taxon>Actinopterygii</taxon>
        <taxon>Neopterygii</taxon>
        <taxon>Teleostei</taxon>
        <taxon>Neoteleostei</taxon>
        <taxon>Acanthomorphata</taxon>
        <taxon>Holocentriformes</taxon>
        <taxon>Holocentridae</taxon>
        <taxon>Myripristis</taxon>
    </lineage>
</organism>
<feature type="region of interest" description="Disordered" evidence="7">
    <location>
        <begin position="595"/>
        <end position="622"/>
    </location>
</feature>
<reference evidence="9" key="2">
    <citation type="submission" date="2025-08" db="UniProtKB">
        <authorList>
            <consortium name="Ensembl"/>
        </authorList>
    </citation>
    <scope>IDENTIFICATION</scope>
</reference>
<sequence>MSYAAGNMSASEAMAFFELEIIQEVIAEGCQGTSGSSLPRPPPPPADLLCPPLNQNHRMPRQSSSPSSQPVLVARGTAPQGPSSSTQHVQTYSCSREMASANPGRGVSHSGSPRRGRSSSCLVSSRRPGSLSSTAQSDTDLLERVLEKPKLVVVEEPKERGMRFRYECEGRSAGSILGASSTETSKTQPAIEIQGPIEHIKKVTVTTSLVTKDFPYRPHPHCLVGKDCPEGSGICVVQLNPHNNRRHSFSNLGIQCVRRKELDSSLQKRRSQNIDPFRTGNSKSIEDMDMNVVRLCFQCELEWDDGRKDCLSPVVSNPVYDKKATTTSQLKISCLNIYKGPCTGKTEIFMLCDKIQKDDIEIIFKRGTWEAKGEFCQSDVHRQIAIVFRSPPYQDMDIAREVDVSIVLRRLSDRMDSEPVTFTYLPYNSDPYSLKRKRKIKSDISFRDRPCLAGQSAAAEEPSSSMSFLFSREGVLPAEDGLASAQPSVSTVGERNYSSGSNSSNSSNSSQDSDLPDLLSNPEELALFNRLLEMPSLWNMLNEPSIASSLVSSFDQGPDGNLMFPSFDLNFNPNFGQYGQDFSQYNDVQFNHLVNESQTPQPEPQPQDSPSHMVQVKTEDEP</sequence>
<dbReference type="InterPro" id="IPR011539">
    <property type="entry name" value="RHD_DNA_bind_dom"/>
</dbReference>
<dbReference type="GeneID" id="115369922"/>
<dbReference type="InterPro" id="IPR030496">
    <property type="entry name" value="RelB_RHD_N"/>
</dbReference>
<dbReference type="GO" id="GO:0005634">
    <property type="term" value="C:nucleus"/>
    <property type="evidence" value="ECO:0007669"/>
    <property type="project" value="UniProtKB-SubCell"/>
</dbReference>
<reference evidence="9" key="1">
    <citation type="submission" date="2019-06" db="EMBL/GenBank/DDBJ databases">
        <authorList>
            <consortium name="Wellcome Sanger Institute Data Sharing"/>
        </authorList>
    </citation>
    <scope>NUCLEOTIDE SEQUENCE [LARGE SCALE GENOMIC DNA]</scope>
</reference>
<dbReference type="SUPFAM" id="SSF49417">
    <property type="entry name" value="p53-like transcription factors"/>
    <property type="match status" value="1"/>
</dbReference>
<dbReference type="InParanoid" id="A0A667XMG4"/>
<dbReference type="FunFam" id="2.60.40.340:FF:000005">
    <property type="entry name" value="RELB proto-oncogene, NF-kB subunit"/>
    <property type="match status" value="1"/>
</dbReference>
<dbReference type="PANTHER" id="PTHR24169:SF18">
    <property type="entry name" value="TRANSCRIPTION FACTOR RELB"/>
    <property type="match status" value="1"/>
</dbReference>
<dbReference type="CDD" id="cd07886">
    <property type="entry name" value="RHD-n_RelB"/>
    <property type="match status" value="1"/>
</dbReference>
<feature type="compositionally biased region" description="Low complexity" evidence="7">
    <location>
        <begin position="498"/>
        <end position="518"/>
    </location>
</feature>
<dbReference type="RefSeq" id="XP_029922515.1">
    <property type="nucleotide sequence ID" value="XM_030066655.1"/>
</dbReference>
<dbReference type="OrthoDB" id="7881762at2759"/>
<name>A0A667XMG4_9TELE</name>
<feature type="region of interest" description="Disordered" evidence="7">
    <location>
        <begin position="481"/>
        <end position="518"/>
    </location>
</feature>
<evidence type="ECO:0000313" key="9">
    <source>
        <dbReference type="Ensembl" id="ENSMMDP00005010236.1"/>
    </source>
</evidence>
<dbReference type="InterPro" id="IPR014756">
    <property type="entry name" value="Ig_E-set"/>
</dbReference>
<keyword evidence="3" id="KW-0090">Biological rhythms</keyword>
<evidence type="ECO:0000256" key="1">
    <source>
        <dbReference type="ARBA" id="ARBA00004123"/>
    </source>
</evidence>
<dbReference type="AlphaFoldDB" id="A0A667XMG4"/>
<dbReference type="Proteomes" id="UP000472263">
    <property type="component" value="Chromosome 13"/>
</dbReference>
<dbReference type="Gene3D" id="2.60.40.340">
    <property type="entry name" value="Rel homology domain (RHD), DNA-binding domain"/>
    <property type="match status" value="1"/>
</dbReference>
<dbReference type="FunFam" id="2.60.40.10:FF:000046">
    <property type="entry name" value="Nuclear factor NF-kappa-B p105 subunit"/>
    <property type="match status" value="1"/>
</dbReference>
<protein>
    <submittedName>
        <fullName evidence="9">V-rel avian reticuloendotheliosis viral oncogene homolog B</fullName>
    </submittedName>
</protein>
<dbReference type="GO" id="GO:0034097">
    <property type="term" value="P:response to cytokine"/>
    <property type="evidence" value="ECO:0007669"/>
    <property type="project" value="TreeGrafter"/>
</dbReference>
<keyword evidence="10" id="KW-1185">Reference proteome</keyword>
<dbReference type="Ensembl" id="ENSMMDT00005010546.1">
    <property type="protein sequence ID" value="ENSMMDP00005010236.1"/>
    <property type="gene ID" value="ENSMMDG00005005543.1"/>
</dbReference>
<feature type="region of interest" description="Disordered" evidence="7">
    <location>
        <begin position="31"/>
        <end position="138"/>
    </location>
</feature>
<evidence type="ECO:0000313" key="10">
    <source>
        <dbReference type="Proteomes" id="UP000472263"/>
    </source>
</evidence>
<dbReference type="GO" id="GO:0007399">
    <property type="term" value="P:nervous system development"/>
    <property type="evidence" value="ECO:0007669"/>
    <property type="project" value="UniProtKB-ARBA"/>
</dbReference>
<dbReference type="CTD" id="5971"/>
<dbReference type="InterPro" id="IPR008967">
    <property type="entry name" value="p53-like_TF_DNA-bd_sf"/>
</dbReference>
<keyword evidence="4" id="KW-0010">Activator</keyword>
<dbReference type="Pfam" id="PF00554">
    <property type="entry name" value="RHD_DNA_bind"/>
    <property type="match status" value="1"/>
</dbReference>
<evidence type="ECO:0000256" key="2">
    <source>
        <dbReference type="ARBA" id="ARBA00023015"/>
    </source>
</evidence>
<dbReference type="PROSITE" id="PS01204">
    <property type="entry name" value="REL_1"/>
    <property type="match status" value="1"/>
</dbReference>
<dbReference type="GO" id="GO:0038061">
    <property type="term" value="P:non-canonical NF-kappaB signal transduction"/>
    <property type="evidence" value="ECO:0007669"/>
    <property type="project" value="TreeGrafter"/>
</dbReference>
<dbReference type="PANTHER" id="PTHR24169">
    <property type="entry name" value="NUCLEAR FACTOR NF-KAPPA-B PROTEIN"/>
    <property type="match status" value="1"/>
</dbReference>
<evidence type="ECO:0000256" key="5">
    <source>
        <dbReference type="ARBA" id="ARBA00023163"/>
    </source>
</evidence>
<dbReference type="SMART" id="SM00429">
    <property type="entry name" value="IPT"/>
    <property type="match status" value="1"/>
</dbReference>
<evidence type="ECO:0000256" key="4">
    <source>
        <dbReference type="ARBA" id="ARBA00023159"/>
    </source>
</evidence>
<feature type="compositionally biased region" description="Polar residues" evidence="7">
    <location>
        <begin position="80"/>
        <end position="94"/>
    </location>
</feature>
<dbReference type="SUPFAM" id="SSF81296">
    <property type="entry name" value="E set domains"/>
    <property type="match status" value="1"/>
</dbReference>
<dbReference type="Gene3D" id="2.60.40.10">
    <property type="entry name" value="Immunoglobulins"/>
    <property type="match status" value="1"/>
</dbReference>
<evidence type="ECO:0000259" key="8">
    <source>
        <dbReference type="PROSITE" id="PS50254"/>
    </source>
</evidence>
<feature type="compositionally biased region" description="Polar residues" evidence="7">
    <location>
        <begin position="485"/>
        <end position="497"/>
    </location>
</feature>
<dbReference type="InterPro" id="IPR013783">
    <property type="entry name" value="Ig-like_fold"/>
</dbReference>
<dbReference type="GeneTree" id="ENSGT00940000160230"/>
<dbReference type="InterPro" id="IPR032397">
    <property type="entry name" value="RHD_dimer"/>
</dbReference>
<comment type="subcellular location">
    <subcellularLocation>
        <location evidence="1">Nucleus</location>
    </subcellularLocation>
</comment>
<accession>A0A667XMG4</accession>
<keyword evidence="6" id="KW-0539">Nucleus</keyword>
<dbReference type="GO" id="GO:0048511">
    <property type="term" value="P:rhythmic process"/>
    <property type="evidence" value="ECO:0007669"/>
    <property type="project" value="UniProtKB-KW"/>
</dbReference>
<dbReference type="GO" id="GO:0007249">
    <property type="term" value="P:canonical NF-kappaB signal transduction"/>
    <property type="evidence" value="ECO:0007669"/>
    <property type="project" value="TreeGrafter"/>
</dbReference>
<proteinExistence type="predicted"/>
<evidence type="ECO:0000256" key="7">
    <source>
        <dbReference type="SAM" id="MobiDB-lite"/>
    </source>
</evidence>
<dbReference type="InterPro" id="IPR030492">
    <property type="entry name" value="RHD_CS"/>
</dbReference>
<evidence type="ECO:0000256" key="3">
    <source>
        <dbReference type="ARBA" id="ARBA00023108"/>
    </source>
</evidence>
<dbReference type="InterPro" id="IPR000451">
    <property type="entry name" value="NFkB/Dor"/>
</dbReference>
<dbReference type="GO" id="GO:0045944">
    <property type="term" value="P:positive regulation of transcription by RNA polymerase II"/>
    <property type="evidence" value="ECO:0007669"/>
    <property type="project" value="TreeGrafter"/>
</dbReference>
<dbReference type="InterPro" id="IPR002909">
    <property type="entry name" value="IPT_dom"/>
</dbReference>
<feature type="domain" description="RHD" evidence="8">
    <location>
        <begin position="146"/>
        <end position="326"/>
    </location>
</feature>
<evidence type="ECO:0000256" key="6">
    <source>
        <dbReference type="ARBA" id="ARBA00023242"/>
    </source>
</evidence>
<dbReference type="GO" id="GO:0005829">
    <property type="term" value="C:cytosol"/>
    <property type="evidence" value="ECO:0007669"/>
    <property type="project" value="UniProtKB-ARBA"/>
</dbReference>
<dbReference type="GO" id="GO:0045087">
    <property type="term" value="P:innate immune response"/>
    <property type="evidence" value="ECO:0007669"/>
    <property type="project" value="TreeGrafter"/>
</dbReference>